<name>A0ABR9UE57_9CYAN</name>
<evidence type="ECO:0000313" key="3">
    <source>
        <dbReference type="EMBL" id="MBE9144431.1"/>
    </source>
</evidence>
<feature type="region of interest" description="Disordered" evidence="1">
    <location>
        <begin position="1"/>
        <end position="23"/>
    </location>
</feature>
<evidence type="ECO:0008006" key="5">
    <source>
        <dbReference type="Google" id="ProtNLM"/>
    </source>
</evidence>
<dbReference type="EMBL" id="JADEWU010000032">
    <property type="protein sequence ID" value="MBE9144431.1"/>
    <property type="molecule type" value="Genomic_DNA"/>
</dbReference>
<keyword evidence="4" id="KW-1185">Reference proteome</keyword>
<proteinExistence type="predicted"/>
<sequence>MQNTQTQLTNSPEQQQRNHWDWGFTPGAENWNGRLAMIGFLSAIIVELMSGQGFLHFWGLM</sequence>
<dbReference type="Proteomes" id="UP000640725">
    <property type="component" value="Unassembled WGS sequence"/>
</dbReference>
<keyword evidence="2" id="KW-0812">Transmembrane</keyword>
<protein>
    <recommendedName>
        <fullName evidence="5">High light inducible protein</fullName>
    </recommendedName>
</protein>
<keyword evidence="2" id="KW-1133">Transmembrane helix</keyword>
<feature type="transmembrane region" description="Helical" evidence="2">
    <location>
        <begin position="35"/>
        <end position="58"/>
    </location>
</feature>
<dbReference type="RefSeq" id="WP_190517613.1">
    <property type="nucleotide sequence ID" value="NZ_JADEWU010000032.1"/>
</dbReference>
<evidence type="ECO:0000256" key="1">
    <source>
        <dbReference type="SAM" id="MobiDB-lite"/>
    </source>
</evidence>
<feature type="compositionally biased region" description="Polar residues" evidence="1">
    <location>
        <begin position="1"/>
        <end position="17"/>
    </location>
</feature>
<comment type="caution">
    <text evidence="3">The sequence shown here is derived from an EMBL/GenBank/DDBJ whole genome shotgun (WGS) entry which is preliminary data.</text>
</comment>
<organism evidence="3 4">
    <name type="scientific">Planktothrix mougeotii LEGE 06226</name>
    <dbReference type="NCBI Taxonomy" id="1828728"/>
    <lineage>
        <taxon>Bacteria</taxon>
        <taxon>Bacillati</taxon>
        <taxon>Cyanobacteriota</taxon>
        <taxon>Cyanophyceae</taxon>
        <taxon>Oscillatoriophycideae</taxon>
        <taxon>Oscillatoriales</taxon>
        <taxon>Microcoleaceae</taxon>
        <taxon>Planktothrix</taxon>
    </lineage>
</organism>
<accession>A0ABR9UE57</accession>
<evidence type="ECO:0000256" key="2">
    <source>
        <dbReference type="SAM" id="Phobius"/>
    </source>
</evidence>
<keyword evidence="2" id="KW-0472">Membrane</keyword>
<evidence type="ECO:0000313" key="4">
    <source>
        <dbReference type="Proteomes" id="UP000640725"/>
    </source>
</evidence>
<reference evidence="3 4" key="1">
    <citation type="submission" date="2020-10" db="EMBL/GenBank/DDBJ databases">
        <authorList>
            <person name="Castelo-Branco R."/>
            <person name="Eusebio N."/>
            <person name="Adriana R."/>
            <person name="Vieira A."/>
            <person name="Brugerolle De Fraissinette N."/>
            <person name="Rezende De Castro R."/>
            <person name="Schneider M.P."/>
            <person name="Vasconcelos V."/>
            <person name="Leao P.N."/>
        </authorList>
    </citation>
    <scope>NUCLEOTIDE SEQUENCE [LARGE SCALE GENOMIC DNA]</scope>
    <source>
        <strain evidence="3 4">LEGE 06226</strain>
    </source>
</reference>
<gene>
    <name evidence="3" type="ORF">IQ236_14565</name>
</gene>
<dbReference type="SUPFAM" id="SSF103511">
    <property type="entry name" value="Chlorophyll a-b binding protein"/>
    <property type="match status" value="1"/>
</dbReference>